<organism evidence="1 2">
    <name type="scientific">Puccinia coronata f. sp. avenae</name>
    <dbReference type="NCBI Taxonomy" id="200324"/>
    <lineage>
        <taxon>Eukaryota</taxon>
        <taxon>Fungi</taxon>
        <taxon>Dikarya</taxon>
        <taxon>Basidiomycota</taxon>
        <taxon>Pucciniomycotina</taxon>
        <taxon>Pucciniomycetes</taxon>
        <taxon>Pucciniales</taxon>
        <taxon>Pucciniaceae</taxon>
        <taxon>Puccinia</taxon>
    </lineage>
</organism>
<dbReference type="OrthoDB" id="1750432at2759"/>
<proteinExistence type="predicted"/>
<gene>
    <name evidence="1" type="ORF">PCANC_13464</name>
</gene>
<accession>A0A2N5SRA3</accession>
<evidence type="ECO:0000313" key="2">
    <source>
        <dbReference type="Proteomes" id="UP000235388"/>
    </source>
</evidence>
<comment type="caution">
    <text evidence="1">The sequence shown here is derived from an EMBL/GenBank/DDBJ whole genome shotgun (WGS) entry which is preliminary data.</text>
</comment>
<keyword evidence="2" id="KW-1185">Reference proteome</keyword>
<name>A0A2N5SRA3_9BASI</name>
<sequence>MTPSFTSPFEDEDLHGHDECYEDLEEAEAAVGPVSTVHVRLDVSKGGRILVPTVFRLAGGVTIPATILVDTGVGGLVTQDWAGVIQLLLIDSKQVPLSASFGITRLGSVDAIFGLPWLDRQGWIASGSKKGGHHFTLGSIPLYVIESLAIGGQPETHGYLHKS</sequence>
<protein>
    <submittedName>
        <fullName evidence="1">Uncharacterized protein</fullName>
    </submittedName>
</protein>
<evidence type="ECO:0000313" key="1">
    <source>
        <dbReference type="EMBL" id="PLW15782.1"/>
    </source>
</evidence>
<reference evidence="1 2" key="1">
    <citation type="submission" date="2017-11" db="EMBL/GenBank/DDBJ databases">
        <title>De novo assembly and phasing of dikaryotic genomes from two isolates of Puccinia coronata f. sp. avenae, the causal agent of oat crown rust.</title>
        <authorList>
            <person name="Miller M.E."/>
            <person name="Zhang Y."/>
            <person name="Omidvar V."/>
            <person name="Sperschneider J."/>
            <person name="Schwessinger B."/>
            <person name="Raley C."/>
            <person name="Palmer J.M."/>
            <person name="Garnica D."/>
            <person name="Upadhyaya N."/>
            <person name="Rathjen J."/>
            <person name="Taylor J.M."/>
            <person name="Park R.F."/>
            <person name="Dodds P.N."/>
            <person name="Hirsch C.D."/>
            <person name="Kianian S.F."/>
            <person name="Figueroa M."/>
        </authorList>
    </citation>
    <scope>NUCLEOTIDE SEQUENCE [LARGE SCALE GENOMIC DNA]</scope>
    <source>
        <strain evidence="1">12NC29</strain>
    </source>
</reference>
<dbReference type="AlphaFoldDB" id="A0A2N5SRA3"/>
<dbReference type="Proteomes" id="UP000235388">
    <property type="component" value="Unassembled WGS sequence"/>
</dbReference>
<dbReference type="EMBL" id="PGCJ01000887">
    <property type="protein sequence ID" value="PLW15782.1"/>
    <property type="molecule type" value="Genomic_DNA"/>
</dbReference>